<dbReference type="Proteomes" id="UP001152795">
    <property type="component" value="Unassembled WGS sequence"/>
</dbReference>
<keyword evidence="2" id="KW-1185">Reference proteome</keyword>
<reference evidence="1" key="1">
    <citation type="submission" date="2020-04" db="EMBL/GenBank/DDBJ databases">
        <authorList>
            <person name="Alioto T."/>
            <person name="Alioto T."/>
            <person name="Gomez Garrido J."/>
        </authorList>
    </citation>
    <scope>NUCLEOTIDE SEQUENCE</scope>
    <source>
        <strain evidence="1">A484AB</strain>
    </source>
</reference>
<protein>
    <submittedName>
        <fullName evidence="1">Uncharacterized protein</fullName>
    </submittedName>
</protein>
<comment type="caution">
    <text evidence="1">The sequence shown here is derived from an EMBL/GenBank/DDBJ whole genome shotgun (WGS) entry which is preliminary data.</text>
</comment>
<dbReference type="AlphaFoldDB" id="A0A6S7J7Z1"/>
<dbReference type="EMBL" id="CACRXK020014342">
    <property type="protein sequence ID" value="CAB4026678.1"/>
    <property type="molecule type" value="Genomic_DNA"/>
</dbReference>
<organism evidence="1 2">
    <name type="scientific">Paramuricea clavata</name>
    <name type="common">Red gorgonian</name>
    <name type="synonym">Violescent sea-whip</name>
    <dbReference type="NCBI Taxonomy" id="317549"/>
    <lineage>
        <taxon>Eukaryota</taxon>
        <taxon>Metazoa</taxon>
        <taxon>Cnidaria</taxon>
        <taxon>Anthozoa</taxon>
        <taxon>Octocorallia</taxon>
        <taxon>Malacalcyonacea</taxon>
        <taxon>Plexauridae</taxon>
        <taxon>Paramuricea</taxon>
    </lineage>
</organism>
<sequence>CTTPLEGKQASTEIISTSVAVTVPLAIVLVILFVILIIYKRRRQSPKLSTTVPAADTVMQNPRMRPLPQPLQNNQ</sequence>
<name>A0A6S7J7Z1_PARCT</name>
<feature type="non-terminal residue" evidence="1">
    <location>
        <position position="75"/>
    </location>
</feature>
<feature type="non-terminal residue" evidence="1">
    <location>
        <position position="1"/>
    </location>
</feature>
<proteinExistence type="predicted"/>
<evidence type="ECO:0000313" key="1">
    <source>
        <dbReference type="EMBL" id="CAB4026678.1"/>
    </source>
</evidence>
<accession>A0A6S7J7Z1</accession>
<evidence type="ECO:0000313" key="2">
    <source>
        <dbReference type="Proteomes" id="UP001152795"/>
    </source>
</evidence>
<gene>
    <name evidence="1" type="ORF">PACLA_8A012650</name>
</gene>